<evidence type="ECO:0000313" key="3">
    <source>
        <dbReference type="EMBL" id="PMD30533.1"/>
    </source>
</evidence>
<accession>A0A2J6QWA8</accession>
<keyword evidence="4" id="KW-1185">Reference proteome</keyword>
<dbReference type="InterPro" id="IPR012664">
    <property type="entry name" value="CHP02452"/>
</dbReference>
<organism evidence="3 4">
    <name type="scientific">Hyaloscypha variabilis (strain UAMH 11265 / GT02V1 / F)</name>
    <name type="common">Meliniomyces variabilis</name>
    <dbReference type="NCBI Taxonomy" id="1149755"/>
    <lineage>
        <taxon>Eukaryota</taxon>
        <taxon>Fungi</taxon>
        <taxon>Dikarya</taxon>
        <taxon>Ascomycota</taxon>
        <taxon>Pezizomycotina</taxon>
        <taxon>Leotiomycetes</taxon>
        <taxon>Helotiales</taxon>
        <taxon>Hyaloscyphaceae</taxon>
        <taxon>Hyaloscypha</taxon>
        <taxon>Hyaloscypha variabilis</taxon>
    </lineage>
</organism>
<dbReference type="PANTHER" id="PTHR35596:SF1">
    <property type="entry name" value="MICROBIAL-TYPE PARG CATALYTIC DOMAIN-CONTAINING PROTEIN"/>
    <property type="match status" value="1"/>
</dbReference>
<evidence type="ECO:0000256" key="1">
    <source>
        <dbReference type="SAM" id="MobiDB-lite"/>
    </source>
</evidence>
<name>A0A2J6QWA8_HYAVF</name>
<feature type="region of interest" description="Disordered" evidence="1">
    <location>
        <begin position="66"/>
        <end position="89"/>
    </location>
</feature>
<dbReference type="SUPFAM" id="SSF52949">
    <property type="entry name" value="Macro domain-like"/>
    <property type="match status" value="1"/>
</dbReference>
<gene>
    <name evidence="3" type="ORF">L207DRAFT_520035</name>
</gene>
<evidence type="ECO:0000313" key="4">
    <source>
        <dbReference type="Proteomes" id="UP000235786"/>
    </source>
</evidence>
<evidence type="ECO:0000259" key="2">
    <source>
        <dbReference type="Pfam" id="PF10021"/>
    </source>
</evidence>
<dbReference type="OrthoDB" id="9985428at2759"/>
<dbReference type="PANTHER" id="PTHR35596">
    <property type="entry name" value="DUF2263 DOMAIN-CONTAINING PROTEIN"/>
    <property type="match status" value="1"/>
</dbReference>
<dbReference type="STRING" id="1149755.A0A2J6QWA8"/>
<dbReference type="InterPro" id="IPR043472">
    <property type="entry name" value="Macro_dom-like"/>
</dbReference>
<dbReference type="Pfam" id="PF10021">
    <property type="entry name" value="PARG_cat_microb"/>
    <property type="match status" value="1"/>
</dbReference>
<reference evidence="3 4" key="1">
    <citation type="submission" date="2016-04" db="EMBL/GenBank/DDBJ databases">
        <title>A degradative enzymes factory behind the ericoid mycorrhizal symbiosis.</title>
        <authorList>
            <consortium name="DOE Joint Genome Institute"/>
            <person name="Martino E."/>
            <person name="Morin E."/>
            <person name="Grelet G."/>
            <person name="Kuo A."/>
            <person name="Kohler A."/>
            <person name="Daghino S."/>
            <person name="Barry K."/>
            <person name="Choi C."/>
            <person name="Cichocki N."/>
            <person name="Clum A."/>
            <person name="Copeland A."/>
            <person name="Hainaut M."/>
            <person name="Haridas S."/>
            <person name="Labutti K."/>
            <person name="Lindquist E."/>
            <person name="Lipzen A."/>
            <person name="Khouja H.-R."/>
            <person name="Murat C."/>
            <person name="Ohm R."/>
            <person name="Olson A."/>
            <person name="Spatafora J."/>
            <person name="Veneault-Fourrey C."/>
            <person name="Henrissat B."/>
            <person name="Grigoriev I."/>
            <person name="Martin F."/>
            <person name="Perotto S."/>
        </authorList>
    </citation>
    <scope>NUCLEOTIDE SEQUENCE [LARGE SCALE GENOMIC DNA]</scope>
    <source>
        <strain evidence="3 4">F</strain>
    </source>
</reference>
<feature type="compositionally biased region" description="Low complexity" evidence="1">
    <location>
        <begin position="73"/>
        <end position="85"/>
    </location>
</feature>
<sequence>MASSSKSDIRPWLNKGARAKLAKETLNTTIPALLKSHPFALAGMKNTELIRYSSISQAFANQPSSTAIPNLDPANPAASSSSSSPTPQIPRIRILKSDTLDAVHSILQSSNNPKIRVCALNMASSLRPGGGVLSGAVAQEETLCMRSTLYPSLNPSWYRLPEDSLVYTPSVLIFRNNLNADLPKSEYYYTDIISCAALRNPDVVKVKVTNKDGQVEERWEFEDGRDKEATVLKVRHILQVAREKGVTHLVLGALGCGAYHNPPEQVARIFRREILGGRGRKGAEGIEEICFAIFDEGTNLRVFREAFRDVDVEVGT</sequence>
<proteinExistence type="predicted"/>
<dbReference type="AlphaFoldDB" id="A0A2J6QWA8"/>
<dbReference type="Proteomes" id="UP000235786">
    <property type="component" value="Unassembled WGS sequence"/>
</dbReference>
<dbReference type="EMBL" id="KZ613966">
    <property type="protein sequence ID" value="PMD30533.1"/>
    <property type="molecule type" value="Genomic_DNA"/>
</dbReference>
<protein>
    <recommendedName>
        <fullName evidence="2">Microbial-type PARG catalytic domain-containing protein</fullName>
    </recommendedName>
</protein>
<feature type="domain" description="Microbial-type PARG catalytic" evidence="2">
    <location>
        <begin position="78"/>
        <end position="176"/>
    </location>
</feature>
<dbReference type="Gene3D" id="3.40.220.10">
    <property type="entry name" value="Leucine Aminopeptidase, subunit E, domain 1"/>
    <property type="match status" value="1"/>
</dbReference>
<dbReference type="NCBIfam" id="TIGR02452">
    <property type="entry name" value="TIGR02452 family protein"/>
    <property type="match status" value="1"/>
</dbReference>
<dbReference type="InterPro" id="IPR019261">
    <property type="entry name" value="PARG_cat_microbial"/>
</dbReference>